<reference evidence="7" key="1">
    <citation type="submission" date="2016-10" db="EMBL/GenBank/DDBJ databases">
        <authorList>
            <person name="Varghese N."/>
            <person name="Submissions S."/>
        </authorList>
    </citation>
    <scope>NUCLEOTIDE SEQUENCE [LARGE SCALE GENOMIC DNA]</scope>
    <source>
        <strain evidence="7">CGMCC 1.12402</strain>
    </source>
</reference>
<protein>
    <submittedName>
        <fullName evidence="6">1-acyl-sn-glycerol-3-phosphate acyltransferase</fullName>
    </submittedName>
</protein>
<keyword evidence="4" id="KW-1133">Transmembrane helix</keyword>
<dbReference type="SMART" id="SM00563">
    <property type="entry name" value="PlsC"/>
    <property type="match status" value="1"/>
</dbReference>
<evidence type="ECO:0000256" key="3">
    <source>
        <dbReference type="ARBA" id="ARBA00023315"/>
    </source>
</evidence>
<evidence type="ECO:0000256" key="1">
    <source>
        <dbReference type="ARBA" id="ARBA00005189"/>
    </source>
</evidence>
<keyword evidence="3 6" id="KW-0012">Acyltransferase</keyword>
<feature type="transmembrane region" description="Helical" evidence="4">
    <location>
        <begin position="12"/>
        <end position="35"/>
    </location>
</feature>
<evidence type="ECO:0000313" key="6">
    <source>
        <dbReference type="EMBL" id="SEV84061.1"/>
    </source>
</evidence>
<dbReference type="EMBL" id="FOIR01000001">
    <property type="protein sequence ID" value="SEV84061.1"/>
    <property type="molecule type" value="Genomic_DNA"/>
</dbReference>
<evidence type="ECO:0000313" key="7">
    <source>
        <dbReference type="Proteomes" id="UP000199437"/>
    </source>
</evidence>
<dbReference type="GeneID" id="99984886"/>
<proteinExistence type="predicted"/>
<keyword evidence="2 6" id="KW-0808">Transferase</keyword>
<dbReference type="CDD" id="cd07989">
    <property type="entry name" value="LPLAT_AGPAT-like"/>
    <property type="match status" value="1"/>
</dbReference>
<dbReference type="PANTHER" id="PTHR10434">
    <property type="entry name" value="1-ACYL-SN-GLYCEROL-3-PHOSPHATE ACYLTRANSFERASE"/>
    <property type="match status" value="1"/>
</dbReference>
<feature type="domain" description="Phospholipid/glycerol acyltransferase" evidence="5">
    <location>
        <begin position="76"/>
        <end position="190"/>
    </location>
</feature>
<keyword evidence="7" id="KW-1185">Reference proteome</keyword>
<dbReference type="PANTHER" id="PTHR10434:SF11">
    <property type="entry name" value="1-ACYL-SN-GLYCEROL-3-PHOSPHATE ACYLTRANSFERASE"/>
    <property type="match status" value="1"/>
</dbReference>
<accession>A0A1I0M9M9</accession>
<keyword evidence="4" id="KW-0812">Transmembrane</keyword>
<sequence length="247" mass="27780">MLKKLIQYIYTGWCGIAFVIPMLILALPMVIPVLISRKLGYITYFFIRIWVYCFSFATGIRFRGHNKSLIQKGKSYIFVINHTSFLDAPAIPIAIHSPLVALGKKELSKIPVFGWITTAFAVWVDRSSPESRKESIDRLKELLSGGTCVLVAPEGTRNNTDKPLLPFRYGPFKLAIESQIAILPVVIHNAGKLMKRGSLLLTPGTIHSYCLPEISVQGLTEANLDELTQSTYQLMRDKIVELNRLEN</sequence>
<dbReference type="InterPro" id="IPR002123">
    <property type="entry name" value="Plipid/glycerol_acylTrfase"/>
</dbReference>
<dbReference type="Proteomes" id="UP000199437">
    <property type="component" value="Unassembled WGS sequence"/>
</dbReference>
<dbReference type="OrthoDB" id="9803035at2"/>
<comment type="pathway">
    <text evidence="1">Lipid metabolism.</text>
</comment>
<feature type="transmembrane region" description="Helical" evidence="4">
    <location>
        <begin position="41"/>
        <end position="64"/>
    </location>
</feature>
<name>A0A1I0M9M9_9BACT</name>
<keyword evidence="4" id="KW-0472">Membrane</keyword>
<dbReference type="GO" id="GO:0006654">
    <property type="term" value="P:phosphatidic acid biosynthetic process"/>
    <property type="evidence" value="ECO:0007669"/>
    <property type="project" value="TreeGrafter"/>
</dbReference>
<evidence type="ECO:0000256" key="2">
    <source>
        <dbReference type="ARBA" id="ARBA00022679"/>
    </source>
</evidence>
<dbReference type="SUPFAM" id="SSF69593">
    <property type="entry name" value="Glycerol-3-phosphate (1)-acyltransferase"/>
    <property type="match status" value="1"/>
</dbReference>
<evidence type="ECO:0000256" key="4">
    <source>
        <dbReference type="SAM" id="Phobius"/>
    </source>
</evidence>
<dbReference type="GO" id="GO:0003841">
    <property type="term" value="F:1-acylglycerol-3-phosphate O-acyltransferase activity"/>
    <property type="evidence" value="ECO:0007669"/>
    <property type="project" value="TreeGrafter"/>
</dbReference>
<dbReference type="STRING" id="1267423.SAMN05216290_0122"/>
<dbReference type="AlphaFoldDB" id="A0A1I0M9M9"/>
<organism evidence="6 7">
    <name type="scientific">Roseivirga pacifica</name>
    <dbReference type="NCBI Taxonomy" id="1267423"/>
    <lineage>
        <taxon>Bacteria</taxon>
        <taxon>Pseudomonadati</taxon>
        <taxon>Bacteroidota</taxon>
        <taxon>Cytophagia</taxon>
        <taxon>Cytophagales</taxon>
        <taxon>Roseivirgaceae</taxon>
        <taxon>Roseivirga</taxon>
    </lineage>
</organism>
<evidence type="ECO:0000259" key="5">
    <source>
        <dbReference type="SMART" id="SM00563"/>
    </source>
</evidence>
<dbReference type="Pfam" id="PF01553">
    <property type="entry name" value="Acyltransferase"/>
    <property type="match status" value="1"/>
</dbReference>
<gene>
    <name evidence="6" type="ORF">SAMN05216290_0122</name>
</gene>
<dbReference type="RefSeq" id="WP_090256452.1">
    <property type="nucleotide sequence ID" value="NZ_FOIR01000001.1"/>
</dbReference>